<evidence type="ECO:0000313" key="3">
    <source>
        <dbReference type="Proteomes" id="UP001203607"/>
    </source>
</evidence>
<comment type="caution">
    <text evidence="2">The sequence shown here is derived from an EMBL/GenBank/DDBJ whole genome shotgun (WGS) entry which is preliminary data.</text>
</comment>
<dbReference type="InterPro" id="IPR003795">
    <property type="entry name" value="DUF192"/>
</dbReference>
<feature type="chain" id="PRO_5047293061" evidence="1">
    <location>
        <begin position="24"/>
        <end position="163"/>
    </location>
</feature>
<reference evidence="2 3" key="1">
    <citation type="submission" date="2022-05" db="EMBL/GenBank/DDBJ databases">
        <authorList>
            <person name="Park J.-S."/>
        </authorList>
    </citation>
    <scope>NUCLEOTIDE SEQUENCE [LARGE SCALE GENOMIC DNA]</scope>
    <source>
        <strain evidence="2 3">2012CJ35-5</strain>
    </source>
</reference>
<gene>
    <name evidence="2" type="ORF">M3P19_01105</name>
</gene>
<evidence type="ECO:0000313" key="2">
    <source>
        <dbReference type="EMBL" id="MCL6272583.1"/>
    </source>
</evidence>
<dbReference type="Pfam" id="PF02643">
    <property type="entry name" value="DUF192"/>
    <property type="match status" value="1"/>
</dbReference>
<dbReference type="EMBL" id="JAMFMA010000001">
    <property type="protein sequence ID" value="MCL6272583.1"/>
    <property type="molecule type" value="Genomic_DNA"/>
</dbReference>
<organism evidence="2 3">
    <name type="scientific">Flagellimonas spongiicola</name>
    <dbReference type="NCBI Taxonomy" id="2942208"/>
    <lineage>
        <taxon>Bacteria</taxon>
        <taxon>Pseudomonadati</taxon>
        <taxon>Bacteroidota</taxon>
        <taxon>Flavobacteriia</taxon>
        <taxon>Flavobacteriales</taxon>
        <taxon>Flavobacteriaceae</taxon>
        <taxon>Flagellimonas</taxon>
    </lineage>
</organism>
<dbReference type="Proteomes" id="UP001203607">
    <property type="component" value="Unassembled WGS sequence"/>
</dbReference>
<evidence type="ECO:0000256" key="1">
    <source>
        <dbReference type="SAM" id="SignalP"/>
    </source>
</evidence>
<sequence>MHKLSIKYSLLLVLLLAVISCKTESKKAIKTESIEFTKEGELNISKVANDSLVTTLDIEIAETDYETQTGLMYRESMASHQGMLFVFPDVAVHSFYMKNTKIALDIIYIDENLKISSFQKNAVPFDETGLPSEEPIKYVLEVNAGLADQWKLEIGDKIEYSRN</sequence>
<keyword evidence="1" id="KW-0732">Signal</keyword>
<dbReference type="Gene3D" id="2.60.120.1140">
    <property type="entry name" value="Protein of unknown function DUF192"/>
    <property type="match status" value="1"/>
</dbReference>
<accession>A0ABT0PMJ1</accession>
<keyword evidence="3" id="KW-1185">Reference proteome</keyword>
<dbReference type="PANTHER" id="PTHR37953:SF1">
    <property type="entry name" value="UPF0127 PROTEIN MJ1496"/>
    <property type="match status" value="1"/>
</dbReference>
<feature type="signal peptide" evidence="1">
    <location>
        <begin position="1"/>
        <end position="23"/>
    </location>
</feature>
<dbReference type="PROSITE" id="PS51257">
    <property type="entry name" value="PROKAR_LIPOPROTEIN"/>
    <property type="match status" value="1"/>
</dbReference>
<name>A0ABT0PMJ1_9FLAO</name>
<dbReference type="PANTHER" id="PTHR37953">
    <property type="entry name" value="UPF0127 PROTEIN MJ1496"/>
    <property type="match status" value="1"/>
</dbReference>
<protein>
    <submittedName>
        <fullName evidence="2">DUF192 domain-containing protein</fullName>
    </submittedName>
</protein>
<dbReference type="InterPro" id="IPR038695">
    <property type="entry name" value="Saro_0823-like_sf"/>
</dbReference>
<proteinExistence type="predicted"/>
<dbReference type="RefSeq" id="WP_249655770.1">
    <property type="nucleotide sequence ID" value="NZ_JAMFMA010000001.1"/>
</dbReference>